<gene>
    <name evidence="1" type="ORF">NCTC13032_03703</name>
</gene>
<evidence type="ECO:0000313" key="1">
    <source>
        <dbReference type="EMBL" id="VTP68734.1"/>
    </source>
</evidence>
<reference evidence="1 2" key="1">
    <citation type="submission" date="2019-05" db="EMBL/GenBank/DDBJ databases">
        <authorList>
            <consortium name="Pathogen Informatics"/>
        </authorList>
    </citation>
    <scope>NUCLEOTIDE SEQUENCE [LARGE SCALE GENOMIC DNA]</scope>
    <source>
        <strain evidence="1 2">NCTC13032</strain>
    </source>
</reference>
<dbReference type="AlphaFoldDB" id="A0A4U9HW25"/>
<organism evidence="1 2">
    <name type="scientific">Leclercia adecarboxylata</name>
    <dbReference type="NCBI Taxonomy" id="83655"/>
    <lineage>
        <taxon>Bacteria</taxon>
        <taxon>Pseudomonadati</taxon>
        <taxon>Pseudomonadota</taxon>
        <taxon>Gammaproteobacteria</taxon>
        <taxon>Enterobacterales</taxon>
        <taxon>Enterobacteriaceae</taxon>
        <taxon>Leclercia</taxon>
    </lineage>
</organism>
<accession>A0A4U9HW25</accession>
<proteinExistence type="predicted"/>
<protein>
    <submittedName>
        <fullName evidence="1">Uncharacterized protein</fullName>
    </submittedName>
</protein>
<dbReference type="EMBL" id="LR590464">
    <property type="protein sequence ID" value="VTP68734.1"/>
    <property type="molecule type" value="Genomic_DNA"/>
</dbReference>
<sequence>MLRAAKLDGANDILCGSAAGNDRGFAVDHGIPDLAHVVVAGIVRQKHFPLEVRFEFIDCDFHDFHLAWFNPTNYGGFHAP</sequence>
<name>A0A4U9HW25_9ENTR</name>
<dbReference type="RefSeq" id="WP_392517644.1">
    <property type="nucleotide sequence ID" value="NZ_JBICKK010000005.1"/>
</dbReference>
<evidence type="ECO:0000313" key="2">
    <source>
        <dbReference type="Proteomes" id="UP000310719"/>
    </source>
</evidence>
<dbReference type="Proteomes" id="UP000310719">
    <property type="component" value="Chromosome"/>
</dbReference>